<dbReference type="Pfam" id="PF01553">
    <property type="entry name" value="Acyltransferase"/>
    <property type="match status" value="1"/>
</dbReference>
<evidence type="ECO:0000313" key="4">
    <source>
        <dbReference type="EMBL" id="MBD8077743.1"/>
    </source>
</evidence>
<dbReference type="SUPFAM" id="SSF69593">
    <property type="entry name" value="Glycerol-3-phosphate (1)-acyltransferase"/>
    <property type="match status" value="1"/>
</dbReference>
<dbReference type="EMBL" id="JACYHB010000001">
    <property type="protein sequence ID" value="MBD8077743.1"/>
    <property type="molecule type" value="Genomic_DNA"/>
</dbReference>
<reference evidence="4" key="2">
    <citation type="submission" date="2020-09" db="EMBL/GenBank/DDBJ databases">
        <authorList>
            <person name="Yu Y."/>
        </authorList>
    </citation>
    <scope>NUCLEOTIDE SEQUENCE</scope>
    <source>
        <strain evidence="4">KCTC 49039</strain>
    </source>
</reference>
<keyword evidence="2 4" id="KW-0012">Acyltransferase</keyword>
<feature type="domain" description="Phospholipid/glycerol acyltransferase" evidence="3">
    <location>
        <begin position="44"/>
        <end position="153"/>
    </location>
</feature>
<dbReference type="GO" id="GO:0006654">
    <property type="term" value="P:phosphatidic acid biosynthetic process"/>
    <property type="evidence" value="ECO:0007669"/>
    <property type="project" value="TreeGrafter"/>
</dbReference>
<proteinExistence type="predicted"/>
<dbReference type="GO" id="GO:0005886">
    <property type="term" value="C:plasma membrane"/>
    <property type="evidence" value="ECO:0007669"/>
    <property type="project" value="TreeGrafter"/>
</dbReference>
<sequence length="232" mass="24411">MSPTGHVPSAAGPRWSRWVGRFLARVVWATRVEGTEHVPDDGPVVLAANHTGVVDGPIVLGVAPRPLHVLVKEEMFVGPVGWVLRAAGQIPVDRDGGRRALAAARAVLRRGDAVGVFPEGNRGRGDATSARAGVAWLALNGGARVVPVAVLGTRRTGEGVNHVPGLRRRLVVRFGPPLDVQRAPGASGKQALEDANERIRHALAVLVADTVADSGVALPLDDPNRERPPSRP</sequence>
<evidence type="ECO:0000256" key="2">
    <source>
        <dbReference type="ARBA" id="ARBA00023315"/>
    </source>
</evidence>
<comment type="caution">
    <text evidence="4">The sequence shown here is derived from an EMBL/GenBank/DDBJ whole genome shotgun (WGS) entry which is preliminary data.</text>
</comment>
<protein>
    <submittedName>
        <fullName evidence="4">1-acyl-sn-glycerol-3-phosphate acyltransferase</fullName>
    </submittedName>
</protein>
<gene>
    <name evidence="4" type="ORF">IF651_01535</name>
</gene>
<dbReference type="AlphaFoldDB" id="A0A927G6E6"/>
<organism evidence="4 5">
    <name type="scientific">Cellulosimicrobium arenosum</name>
    <dbReference type="NCBI Taxonomy" id="2708133"/>
    <lineage>
        <taxon>Bacteria</taxon>
        <taxon>Bacillati</taxon>
        <taxon>Actinomycetota</taxon>
        <taxon>Actinomycetes</taxon>
        <taxon>Micrococcales</taxon>
        <taxon>Promicromonosporaceae</taxon>
        <taxon>Cellulosimicrobium</taxon>
    </lineage>
</organism>
<dbReference type="PANTHER" id="PTHR10434:SF11">
    <property type="entry name" value="1-ACYL-SN-GLYCEROL-3-PHOSPHATE ACYLTRANSFERASE"/>
    <property type="match status" value="1"/>
</dbReference>
<dbReference type="PANTHER" id="PTHR10434">
    <property type="entry name" value="1-ACYL-SN-GLYCEROL-3-PHOSPHATE ACYLTRANSFERASE"/>
    <property type="match status" value="1"/>
</dbReference>
<dbReference type="RefSeq" id="WP_191827305.1">
    <property type="nucleotide sequence ID" value="NZ_JACYHB010000001.1"/>
</dbReference>
<dbReference type="InterPro" id="IPR002123">
    <property type="entry name" value="Plipid/glycerol_acylTrfase"/>
</dbReference>
<dbReference type="Proteomes" id="UP000610846">
    <property type="component" value="Unassembled WGS sequence"/>
</dbReference>
<evidence type="ECO:0000313" key="5">
    <source>
        <dbReference type="Proteomes" id="UP000610846"/>
    </source>
</evidence>
<dbReference type="GO" id="GO:0003841">
    <property type="term" value="F:1-acylglycerol-3-phosphate O-acyltransferase activity"/>
    <property type="evidence" value="ECO:0007669"/>
    <property type="project" value="TreeGrafter"/>
</dbReference>
<evidence type="ECO:0000259" key="3">
    <source>
        <dbReference type="SMART" id="SM00563"/>
    </source>
</evidence>
<reference evidence="4" key="1">
    <citation type="journal article" date="2018" name="Curr. Microbiol.">
        <title>Cellulosimicrobium arenosum sp. nov., Isolated from Marine Sediment Sand.</title>
        <authorList>
            <person name="Oh M."/>
            <person name="Kim J.H."/>
            <person name="Yoon J.H."/>
            <person name="Schumann P."/>
            <person name="Kim W."/>
        </authorList>
    </citation>
    <scope>NUCLEOTIDE SEQUENCE</scope>
    <source>
        <strain evidence="4">KCTC 49039</strain>
    </source>
</reference>
<accession>A0A927G6E6</accession>
<keyword evidence="1" id="KW-0808">Transferase</keyword>
<dbReference type="CDD" id="cd07989">
    <property type="entry name" value="LPLAT_AGPAT-like"/>
    <property type="match status" value="1"/>
</dbReference>
<evidence type="ECO:0000256" key="1">
    <source>
        <dbReference type="ARBA" id="ARBA00022679"/>
    </source>
</evidence>
<name>A0A927G6E6_9MICO</name>
<keyword evidence="5" id="KW-1185">Reference proteome</keyword>
<dbReference type="SMART" id="SM00563">
    <property type="entry name" value="PlsC"/>
    <property type="match status" value="1"/>
</dbReference>